<evidence type="ECO:0000313" key="2">
    <source>
        <dbReference type="EMBL" id="QOW60838.1"/>
    </source>
</evidence>
<evidence type="ECO:0000259" key="1">
    <source>
        <dbReference type="Pfam" id="PF01551"/>
    </source>
</evidence>
<dbReference type="PANTHER" id="PTHR21666">
    <property type="entry name" value="PEPTIDASE-RELATED"/>
    <property type="match status" value="1"/>
</dbReference>
<dbReference type="InterPro" id="IPR050570">
    <property type="entry name" value="Cell_wall_metabolism_enzyme"/>
</dbReference>
<dbReference type="FunFam" id="2.70.70.10:FF:000006">
    <property type="entry name" value="M23 family peptidase"/>
    <property type="match status" value="1"/>
</dbReference>
<dbReference type="InterPro" id="IPR016047">
    <property type="entry name" value="M23ase_b-sheet_dom"/>
</dbReference>
<dbReference type="InterPro" id="IPR011055">
    <property type="entry name" value="Dup_hybrid_motif"/>
</dbReference>
<dbReference type="Pfam" id="PF01551">
    <property type="entry name" value="Peptidase_M23"/>
    <property type="match status" value="1"/>
</dbReference>
<dbReference type="Gene3D" id="2.70.70.10">
    <property type="entry name" value="Glucose Permease (Domain IIA)"/>
    <property type="match status" value="1"/>
</dbReference>
<dbReference type="Proteomes" id="UP000593915">
    <property type="component" value="Chromosome"/>
</dbReference>
<gene>
    <name evidence="2" type="ORF">IFE08_13835</name>
</gene>
<evidence type="ECO:0000313" key="3">
    <source>
        <dbReference type="Proteomes" id="UP000593915"/>
    </source>
</evidence>
<dbReference type="EMBL" id="CP061839">
    <property type="protein sequence ID" value="QOW60838.1"/>
    <property type="molecule type" value="Genomic_DNA"/>
</dbReference>
<reference evidence="2 3" key="1">
    <citation type="submission" date="2020-09" db="EMBL/GenBank/DDBJ databases">
        <title>Characterization of Treponema spp. from bovine digital dermatitis in Korea.</title>
        <authorList>
            <person name="Espiritu H.M."/>
            <person name="Cho Y.I."/>
            <person name="Mamuad L."/>
        </authorList>
    </citation>
    <scope>NUCLEOTIDE SEQUENCE [LARGE SCALE GENOMIC DNA]</scope>
    <source>
        <strain evidence="2 3">KS1</strain>
    </source>
</reference>
<dbReference type="GO" id="GO:0004222">
    <property type="term" value="F:metalloendopeptidase activity"/>
    <property type="evidence" value="ECO:0007669"/>
    <property type="project" value="TreeGrafter"/>
</dbReference>
<dbReference type="RefSeq" id="WP_024466011.1">
    <property type="nucleotide sequence ID" value="NZ_CP045670.1"/>
</dbReference>
<dbReference type="CDD" id="cd12797">
    <property type="entry name" value="M23_peptidase"/>
    <property type="match status" value="1"/>
</dbReference>
<protein>
    <submittedName>
        <fullName evidence="2">M23 family metallopeptidase</fullName>
    </submittedName>
</protein>
<dbReference type="SUPFAM" id="SSF51261">
    <property type="entry name" value="Duplicated hybrid motif"/>
    <property type="match status" value="1"/>
</dbReference>
<organism evidence="2 3">
    <name type="scientific">Treponema pedis</name>
    <dbReference type="NCBI Taxonomy" id="409322"/>
    <lineage>
        <taxon>Bacteria</taxon>
        <taxon>Pseudomonadati</taxon>
        <taxon>Spirochaetota</taxon>
        <taxon>Spirochaetia</taxon>
        <taxon>Spirochaetales</taxon>
        <taxon>Treponemataceae</taxon>
        <taxon>Treponema</taxon>
    </lineage>
</organism>
<proteinExistence type="predicted"/>
<dbReference type="AlphaFoldDB" id="A0A7S6WPC1"/>
<feature type="domain" description="M23ase beta-sheet core" evidence="1">
    <location>
        <begin position="235"/>
        <end position="330"/>
    </location>
</feature>
<sequence length="343" mass="37872">MPRTRTYKRAENNLVRAFGELFKQCWTGFSDAVLKFIGGGRKKLTIMVVPHSQKKVINFQTSIFSIVFTTVLFIGVIASFFWFTAESIAAAGKLSALKEETRKTQASLNILKEESNSLLKNAKNFQSALSSTLSSLGLQSIMETASEADESSDLSRLFNVKEQAEGSVKEAAELQKLSSYLQDSVQPVQELGKLMSTQAALFSDIPSLWPIRGGIGHISMAFGQNRHPFTGQWYIHTGIDLSTGRKGDPIMATADGQIITVASDSGWGNYILIKHKHGFYTRYAHLDSFRVTVGEQVQKGQVIGYIGNTGISTGPHLHYEVHIGSDVVDPMKYLNIKRTGRNK</sequence>
<accession>A0A7S6WPC1</accession>
<name>A0A7S6WPC1_9SPIR</name>
<dbReference type="PANTHER" id="PTHR21666:SF270">
    <property type="entry name" value="MUREIN HYDROLASE ACTIVATOR ENVC"/>
    <property type="match status" value="1"/>
</dbReference>